<feature type="transmembrane region" description="Helical" evidence="6">
    <location>
        <begin position="446"/>
        <end position="466"/>
    </location>
</feature>
<feature type="transmembrane region" description="Helical" evidence="6">
    <location>
        <begin position="478"/>
        <end position="501"/>
    </location>
</feature>
<dbReference type="InterPro" id="IPR050833">
    <property type="entry name" value="Poly_Biosynth_Transport"/>
</dbReference>
<feature type="transmembrane region" description="Helical" evidence="6">
    <location>
        <begin position="324"/>
        <end position="342"/>
    </location>
</feature>
<feature type="transmembrane region" description="Helical" evidence="6">
    <location>
        <begin position="129"/>
        <end position="147"/>
    </location>
</feature>
<feature type="transmembrane region" description="Helical" evidence="6">
    <location>
        <begin position="168"/>
        <end position="185"/>
    </location>
</feature>
<organism evidence="7 8">
    <name type="scientific">Lentibacillus amyloliquefaciens</name>
    <dbReference type="NCBI Taxonomy" id="1472767"/>
    <lineage>
        <taxon>Bacteria</taxon>
        <taxon>Bacillati</taxon>
        <taxon>Bacillota</taxon>
        <taxon>Bacilli</taxon>
        <taxon>Bacillales</taxon>
        <taxon>Bacillaceae</taxon>
        <taxon>Lentibacillus</taxon>
    </lineage>
</organism>
<feature type="transmembrane region" description="Helical" evidence="6">
    <location>
        <begin position="44"/>
        <end position="67"/>
    </location>
</feature>
<dbReference type="OrthoDB" id="9775950at2"/>
<name>A0A0U4FCR0_9BACI</name>
<keyword evidence="2" id="KW-1003">Cell membrane</keyword>
<dbReference type="PANTHER" id="PTHR30250">
    <property type="entry name" value="PST FAMILY PREDICTED COLANIC ACID TRANSPORTER"/>
    <property type="match status" value="1"/>
</dbReference>
<proteinExistence type="predicted"/>
<evidence type="ECO:0000313" key="7">
    <source>
        <dbReference type="EMBL" id="ALX50643.1"/>
    </source>
</evidence>
<keyword evidence="3 6" id="KW-0812">Transmembrane</keyword>
<dbReference type="STRING" id="1472767.AOX59_13190"/>
<keyword evidence="5 6" id="KW-0472">Membrane</keyword>
<evidence type="ECO:0000256" key="6">
    <source>
        <dbReference type="SAM" id="Phobius"/>
    </source>
</evidence>
<dbReference type="KEGG" id="lao:AOX59_13190"/>
<gene>
    <name evidence="7" type="ORF">AOX59_13190</name>
</gene>
<evidence type="ECO:0000256" key="2">
    <source>
        <dbReference type="ARBA" id="ARBA00022475"/>
    </source>
</evidence>
<feature type="transmembrane region" description="Helical" evidence="6">
    <location>
        <begin position="191"/>
        <end position="211"/>
    </location>
</feature>
<feature type="transmembrane region" description="Helical" evidence="6">
    <location>
        <begin position="285"/>
        <end position="304"/>
    </location>
</feature>
<feature type="transmembrane region" description="Helical" evidence="6">
    <location>
        <begin position="362"/>
        <end position="382"/>
    </location>
</feature>
<comment type="subcellular location">
    <subcellularLocation>
        <location evidence="1">Cell membrane</location>
        <topology evidence="1">Multi-pass membrane protein</topology>
    </subcellularLocation>
</comment>
<feature type="transmembrane region" description="Helical" evidence="6">
    <location>
        <begin position="88"/>
        <end position="109"/>
    </location>
</feature>
<evidence type="ECO:0000256" key="5">
    <source>
        <dbReference type="ARBA" id="ARBA00023136"/>
    </source>
</evidence>
<dbReference type="InterPro" id="IPR024923">
    <property type="entry name" value="PG_synth_SpoVB"/>
</dbReference>
<dbReference type="AlphaFoldDB" id="A0A0U4FCR0"/>
<dbReference type="GO" id="GO:0005886">
    <property type="term" value="C:plasma membrane"/>
    <property type="evidence" value="ECO:0007669"/>
    <property type="project" value="UniProtKB-SubCell"/>
</dbReference>
<accession>A0A0U4FCR0</accession>
<feature type="transmembrane region" description="Helical" evidence="6">
    <location>
        <begin position="389"/>
        <end position="410"/>
    </location>
</feature>
<evidence type="ECO:0000256" key="1">
    <source>
        <dbReference type="ARBA" id="ARBA00004651"/>
    </source>
</evidence>
<dbReference type="EMBL" id="CP013862">
    <property type="protein sequence ID" value="ALX50643.1"/>
    <property type="molecule type" value="Genomic_DNA"/>
</dbReference>
<keyword evidence="8" id="KW-1185">Reference proteome</keyword>
<protein>
    <submittedName>
        <fullName evidence="7">Low temperature requirement protein B</fullName>
    </submittedName>
</protein>
<keyword evidence="4 6" id="KW-1133">Transmembrane helix</keyword>
<evidence type="ECO:0000256" key="3">
    <source>
        <dbReference type="ARBA" id="ARBA00022692"/>
    </source>
</evidence>
<feature type="transmembrane region" description="Helical" evidence="6">
    <location>
        <begin position="416"/>
        <end position="434"/>
    </location>
</feature>
<reference evidence="7 8" key="1">
    <citation type="submission" date="2016-01" db="EMBL/GenBank/DDBJ databases">
        <title>Complete genome sequence of strain Lentibacillus amyloliquefaciens LAM0015T isolated from saline sediment.</title>
        <authorList>
            <person name="Wang J.-L."/>
            <person name="He M.-X."/>
        </authorList>
    </citation>
    <scope>NUCLEOTIDE SEQUENCE [LARGE SCALE GENOMIC DNA]</scope>
    <source>
        <strain evidence="7 8">LAM0015</strain>
    </source>
</reference>
<feature type="transmembrane region" description="Helical" evidence="6">
    <location>
        <begin position="232"/>
        <end position="253"/>
    </location>
</feature>
<dbReference type="CDD" id="cd13124">
    <property type="entry name" value="MATE_SpoVB_like"/>
    <property type="match status" value="1"/>
</dbReference>
<sequence length="527" mass="57654">MMKESENNQLVKGALLLTLAGLISKLLSAGYRIPLQNLTGDMGFYVYQQVYPFLGIALMLALYGFPAAISKMTAEMGDQGKGLSLRNFYIPVFLLLVIICGSVCLFLFFNADNLAVWVGDPDLTLTYKLVAFIFLLIPFSALMRGMFQGRQLMQPTAYSQIGEQLTRVTLIIAAAVWIYLNQANIYTIGQAAAAAAFAGAVSAIVILLFFFRRYQPAAEGRFIIPWQYYVRTLFILGIAAALNHMVLIIIQFADTFTLIPSLQAYGLDKDEAMKAKGVFDRGQPLVQFGTVLGSSFALALIPVISAEKLKQRPAALTRSIRSAILISFYLAAGATVGLISIFPETNRLLFLDEDGTGPLRILAVSVFLSSIGITAASILQGLGYMKRTAVFIGATFFLKWIANQMLVPFWGIGGSAVATVLSLAVFTCLTVMQLRQKLPVLHLGKHMNWSAFVLSAAGMVSFLAAADYVTGTITSRTGLLVYVMCTAIMGAIIYLILLLRLKAFKEEELFMLPFAGVLIRIHKARDH</sequence>
<dbReference type="Pfam" id="PF01943">
    <property type="entry name" value="Polysacc_synt"/>
    <property type="match status" value="1"/>
</dbReference>
<evidence type="ECO:0000256" key="4">
    <source>
        <dbReference type="ARBA" id="ARBA00022989"/>
    </source>
</evidence>
<dbReference type="Proteomes" id="UP000050331">
    <property type="component" value="Chromosome"/>
</dbReference>
<dbReference type="InterPro" id="IPR002797">
    <property type="entry name" value="Polysacc_synth"/>
</dbReference>
<dbReference type="PANTHER" id="PTHR30250:SF29">
    <property type="entry name" value="POLYSACCHARIDE BIOSYNTHESIS PROTEIN C-TERMINAL DOMAIN-CONTAINING PROTEIN"/>
    <property type="match status" value="1"/>
</dbReference>
<evidence type="ECO:0000313" key="8">
    <source>
        <dbReference type="Proteomes" id="UP000050331"/>
    </source>
</evidence>